<proteinExistence type="predicted"/>
<evidence type="ECO:0000313" key="2">
    <source>
        <dbReference type="EMBL" id="KFN45136.1"/>
    </source>
</evidence>
<dbReference type="SMART" id="SM00953">
    <property type="entry name" value="RES"/>
    <property type="match status" value="1"/>
</dbReference>
<dbReference type="OrthoDB" id="9795903at2"/>
<organism evidence="2 3">
    <name type="scientific">Arenimonas metalli CF5-1</name>
    <dbReference type="NCBI Taxonomy" id="1384056"/>
    <lineage>
        <taxon>Bacteria</taxon>
        <taxon>Pseudomonadati</taxon>
        <taxon>Pseudomonadota</taxon>
        <taxon>Gammaproteobacteria</taxon>
        <taxon>Lysobacterales</taxon>
        <taxon>Lysobacteraceae</taxon>
        <taxon>Arenimonas</taxon>
    </lineage>
</organism>
<feature type="domain" description="RES" evidence="1">
    <location>
        <begin position="72"/>
        <end position="206"/>
    </location>
</feature>
<dbReference type="STRING" id="1384056.N787_03140"/>
<comment type="caution">
    <text evidence="2">The sequence shown here is derived from an EMBL/GenBank/DDBJ whole genome shotgun (WGS) entry which is preliminary data.</text>
</comment>
<evidence type="ECO:0000259" key="1">
    <source>
        <dbReference type="SMART" id="SM00953"/>
    </source>
</evidence>
<evidence type="ECO:0000313" key="3">
    <source>
        <dbReference type="Proteomes" id="UP000029393"/>
    </source>
</evidence>
<dbReference type="InterPro" id="IPR014914">
    <property type="entry name" value="RES_dom"/>
</dbReference>
<dbReference type="AlphaFoldDB" id="A0A091B0A0"/>
<dbReference type="EMBL" id="AVCK01000033">
    <property type="protein sequence ID" value="KFN45136.1"/>
    <property type="molecule type" value="Genomic_DNA"/>
</dbReference>
<gene>
    <name evidence="2" type="ORF">N787_03140</name>
</gene>
<protein>
    <recommendedName>
        <fullName evidence="1">RES domain-containing protein</fullName>
    </recommendedName>
</protein>
<dbReference type="Proteomes" id="UP000029393">
    <property type="component" value="Unassembled WGS sequence"/>
</dbReference>
<name>A0A091B0A0_9GAMM</name>
<accession>A0A091B0A0</accession>
<dbReference type="RefSeq" id="WP_156968985.1">
    <property type="nucleotide sequence ID" value="NZ_AVCK01000033.1"/>
</dbReference>
<keyword evidence="3" id="KW-1185">Reference proteome</keyword>
<dbReference type="Pfam" id="PF08808">
    <property type="entry name" value="RES"/>
    <property type="match status" value="1"/>
</dbReference>
<dbReference type="PATRIC" id="fig|1384056.3.peg.2029"/>
<dbReference type="eggNOG" id="ENOG502ZAMM">
    <property type="taxonomic scope" value="Bacteria"/>
</dbReference>
<sequence>MSPITWTPTALASEARPWHGRAWRVVEDQRVASTMKLVDTAAEQVVLEALLDAAKPPLPAAAKPLHYLLSTPFRYPPLPGGSRFRAGGEPGVFYGADALPTACAELGYWRWRFLRDATALSRLPPVVHTAFQASLRATTIDTREPPLARDAAKWMNPDDYLDCQSLARAARAADIGAIRYASVRHPEHGGCVALLTPSGFVGKKPVGEPKRLWLSVQPTRVTWQVDQALLEFSYA</sequence>
<reference evidence="2 3" key="1">
    <citation type="submission" date="2013-09" db="EMBL/GenBank/DDBJ databases">
        <title>Genome sequencing of Arenimonas metalli.</title>
        <authorList>
            <person name="Chen F."/>
            <person name="Wang G."/>
        </authorList>
    </citation>
    <scope>NUCLEOTIDE SEQUENCE [LARGE SCALE GENOMIC DNA]</scope>
    <source>
        <strain evidence="2 3">CF5-1</strain>
    </source>
</reference>